<protein>
    <submittedName>
        <fullName evidence="1">Uncharacterized protein</fullName>
    </submittedName>
</protein>
<dbReference type="Proteomes" id="UP000265703">
    <property type="component" value="Unassembled WGS sequence"/>
</dbReference>
<sequence>MDNKESLLKYGVELLSFAIKEHNLELIDCIHKKCINYFKEDLQNNKMLLSVITSTISLLNEYYPEYTLKYSLETSMIIDSHSYNIEHQNNSLHLYSQNLQIIDLSQSILWSKYLISGFSLEQYTNNNPWNLAPTYSSDGTMDPNPFIIQPPNENTNMFTDFGSDSSALSNWSYLNNPTLRRWETWFLEVIYYYANADKTREEIRRLIKSNDQNKINLQQVIKEELKEPKEELKQILLKESNL</sequence>
<reference evidence="1 2" key="1">
    <citation type="submission" date="2018-06" db="EMBL/GenBank/DDBJ databases">
        <title>Comparative genomics reveals the genomic features of Rhizophagus irregularis, R. cerebriforme, R. diaphanum and Gigaspora rosea, and their symbiotic lifestyle signature.</title>
        <authorList>
            <person name="Morin E."/>
            <person name="San Clemente H."/>
            <person name="Chen E.C.H."/>
            <person name="De La Providencia I."/>
            <person name="Hainaut M."/>
            <person name="Kuo A."/>
            <person name="Kohler A."/>
            <person name="Murat C."/>
            <person name="Tang N."/>
            <person name="Roy S."/>
            <person name="Loubradou J."/>
            <person name="Henrissat B."/>
            <person name="Grigoriev I.V."/>
            <person name="Corradi N."/>
            <person name="Roux C."/>
            <person name="Martin F.M."/>
        </authorList>
    </citation>
    <scope>NUCLEOTIDE SEQUENCE [LARGE SCALE GENOMIC DNA]</scope>
    <source>
        <strain evidence="1 2">DAOM 227022</strain>
    </source>
</reference>
<organism evidence="1 2">
    <name type="scientific">Glomus cerebriforme</name>
    <dbReference type="NCBI Taxonomy" id="658196"/>
    <lineage>
        <taxon>Eukaryota</taxon>
        <taxon>Fungi</taxon>
        <taxon>Fungi incertae sedis</taxon>
        <taxon>Mucoromycota</taxon>
        <taxon>Glomeromycotina</taxon>
        <taxon>Glomeromycetes</taxon>
        <taxon>Glomerales</taxon>
        <taxon>Glomeraceae</taxon>
        <taxon>Glomus</taxon>
    </lineage>
</organism>
<name>A0A397SX46_9GLOM</name>
<dbReference type="AlphaFoldDB" id="A0A397SX46"/>
<evidence type="ECO:0000313" key="1">
    <source>
        <dbReference type="EMBL" id="RIA87471.1"/>
    </source>
</evidence>
<dbReference type="OrthoDB" id="2426767at2759"/>
<gene>
    <name evidence="1" type="ORF">C1645_827750</name>
</gene>
<dbReference type="EMBL" id="QKYT01000307">
    <property type="protein sequence ID" value="RIA87471.1"/>
    <property type="molecule type" value="Genomic_DNA"/>
</dbReference>
<comment type="caution">
    <text evidence="1">The sequence shown here is derived from an EMBL/GenBank/DDBJ whole genome shotgun (WGS) entry which is preliminary data.</text>
</comment>
<accession>A0A397SX46</accession>
<proteinExistence type="predicted"/>
<evidence type="ECO:0000313" key="2">
    <source>
        <dbReference type="Proteomes" id="UP000265703"/>
    </source>
</evidence>
<keyword evidence="2" id="KW-1185">Reference proteome</keyword>